<dbReference type="NCBIfam" id="TIGR00756">
    <property type="entry name" value="PPR"/>
    <property type="match status" value="1"/>
</dbReference>
<dbReference type="Gene3D" id="1.25.40.10">
    <property type="entry name" value="Tetratricopeptide repeat domain"/>
    <property type="match status" value="1"/>
</dbReference>
<evidence type="ECO:0008006" key="3">
    <source>
        <dbReference type="Google" id="ProtNLM"/>
    </source>
</evidence>
<dbReference type="InterPro" id="IPR002885">
    <property type="entry name" value="PPR_rpt"/>
</dbReference>
<protein>
    <recommendedName>
        <fullName evidence="3">Pentatricopeptide repeat-containing protein</fullName>
    </recommendedName>
</protein>
<dbReference type="EMBL" id="CAJNNW010035179">
    <property type="protein sequence ID" value="CAE8726158.1"/>
    <property type="molecule type" value="Genomic_DNA"/>
</dbReference>
<gene>
    <name evidence="1" type="ORF">PGLA2088_LOCUS44392</name>
</gene>
<dbReference type="AlphaFoldDB" id="A0A813LBZ1"/>
<dbReference type="Pfam" id="PF01535">
    <property type="entry name" value="PPR"/>
    <property type="match status" value="2"/>
</dbReference>
<name>A0A813LBZ1_POLGL</name>
<dbReference type="InterPro" id="IPR011990">
    <property type="entry name" value="TPR-like_helical_dom_sf"/>
</dbReference>
<sequence>MRASHLVPSVVSHNAVLSALALSSEWSRALALLRAMRWRGFLQDAVGCGAVLRACSSARQWQMCIVLLLEMRSARLVPDVQAIRDTVVGLQAAGAASTGFGKRSIASIALPESGRGAEVLAAETLASAAVAGDPFAVGAADSAVQRERPSDSKRRGPEDLGASMLRLGLECIRAAGAER</sequence>
<accession>A0A813LBZ1</accession>
<evidence type="ECO:0000313" key="2">
    <source>
        <dbReference type="Proteomes" id="UP000626109"/>
    </source>
</evidence>
<comment type="caution">
    <text evidence="1">The sequence shown here is derived from an EMBL/GenBank/DDBJ whole genome shotgun (WGS) entry which is preliminary data.</text>
</comment>
<proteinExistence type="predicted"/>
<reference evidence="1" key="1">
    <citation type="submission" date="2021-02" db="EMBL/GenBank/DDBJ databases">
        <authorList>
            <person name="Dougan E. K."/>
            <person name="Rhodes N."/>
            <person name="Thang M."/>
            <person name="Chan C."/>
        </authorList>
    </citation>
    <scope>NUCLEOTIDE SEQUENCE</scope>
</reference>
<organism evidence="1 2">
    <name type="scientific">Polarella glacialis</name>
    <name type="common">Dinoflagellate</name>
    <dbReference type="NCBI Taxonomy" id="89957"/>
    <lineage>
        <taxon>Eukaryota</taxon>
        <taxon>Sar</taxon>
        <taxon>Alveolata</taxon>
        <taxon>Dinophyceae</taxon>
        <taxon>Suessiales</taxon>
        <taxon>Suessiaceae</taxon>
        <taxon>Polarella</taxon>
    </lineage>
</organism>
<dbReference type="Proteomes" id="UP000626109">
    <property type="component" value="Unassembled WGS sequence"/>
</dbReference>
<evidence type="ECO:0000313" key="1">
    <source>
        <dbReference type="EMBL" id="CAE8726158.1"/>
    </source>
</evidence>